<protein>
    <recommendedName>
        <fullName evidence="3">PDZ domain-containing protein</fullName>
    </recommendedName>
</protein>
<feature type="coiled-coil region" evidence="1">
    <location>
        <begin position="370"/>
        <end position="397"/>
    </location>
</feature>
<gene>
    <name evidence="4" type="ORF">F444_03572</name>
</gene>
<name>A0A081ATR6_PHYNI</name>
<dbReference type="EMBL" id="ANJA01000741">
    <property type="protein sequence ID" value="ETO82277.1"/>
    <property type="molecule type" value="Genomic_DNA"/>
</dbReference>
<dbReference type="AlphaFoldDB" id="A0A081ATR6"/>
<proteinExistence type="predicted"/>
<dbReference type="PROSITE" id="PS50106">
    <property type="entry name" value="PDZ"/>
    <property type="match status" value="1"/>
</dbReference>
<comment type="caution">
    <text evidence="4">The sequence shown here is derived from an EMBL/GenBank/DDBJ whole genome shotgun (WGS) entry which is preliminary data.</text>
</comment>
<dbReference type="InterPro" id="IPR001478">
    <property type="entry name" value="PDZ"/>
</dbReference>
<sequence length="478" mass="53592">MESDSSTTSSSSSDVVAPISKPMAGLVASYLLRSIDWKSKRVETEAKVHDSVGNTEDSDNMERQELRDADNDVPVEVEAEPDASVAVEDEISEERTEIISDKEFEVTYQCLPDVEAIGDDAVGELSGRRSMQYLDVLLQTDEHGVGLNMGVERVGEGQVLVVQSFRRLSQKDVGPAEACGKIRVRDVLHAVDGEEVCSLQQLHTKLAERLRKSRKFVLLRFLRPLLGDSDAIETSIFDRRVSVADGNETSWSEVETLLHSNPVIAALVRQLATTNKLLQDQLLASRLKQEEQSIQLDQLHALYARTQAEGLPLFSLSKSIRPFSRKPGATIGDGVENPTPNKIQTELIEAVDAEYTRLRQEFQLQNTLDKRELERKYTEKAQKMEEATKKKVEMLQQGFRHALNHYAADHCACHCNAYTASDYPDQTDKCSASFKDSGEQTFRQILDLLTKYDELKFNRIAKLQALDSVTDSRLNVSK</sequence>
<feature type="region of interest" description="Disordered" evidence="2">
    <location>
        <begin position="43"/>
        <end position="68"/>
    </location>
</feature>
<dbReference type="SUPFAM" id="SSF50156">
    <property type="entry name" value="PDZ domain-like"/>
    <property type="match status" value="1"/>
</dbReference>
<evidence type="ECO:0000313" key="4">
    <source>
        <dbReference type="EMBL" id="ETO82277.1"/>
    </source>
</evidence>
<dbReference type="Gene3D" id="2.30.42.10">
    <property type="match status" value="1"/>
</dbReference>
<feature type="domain" description="PDZ" evidence="3">
    <location>
        <begin position="135"/>
        <end position="225"/>
    </location>
</feature>
<dbReference type="InterPro" id="IPR036034">
    <property type="entry name" value="PDZ_sf"/>
</dbReference>
<dbReference type="Proteomes" id="UP000028582">
    <property type="component" value="Unassembled WGS sequence"/>
</dbReference>
<organism evidence="4 5">
    <name type="scientific">Phytophthora nicotianae P1976</name>
    <dbReference type="NCBI Taxonomy" id="1317066"/>
    <lineage>
        <taxon>Eukaryota</taxon>
        <taxon>Sar</taxon>
        <taxon>Stramenopiles</taxon>
        <taxon>Oomycota</taxon>
        <taxon>Peronosporomycetes</taxon>
        <taxon>Peronosporales</taxon>
        <taxon>Peronosporaceae</taxon>
        <taxon>Phytophthora</taxon>
    </lineage>
</organism>
<accession>A0A081ATR6</accession>
<evidence type="ECO:0000313" key="5">
    <source>
        <dbReference type="Proteomes" id="UP000028582"/>
    </source>
</evidence>
<dbReference type="OrthoDB" id="70253at2759"/>
<reference evidence="4 5" key="1">
    <citation type="submission" date="2013-11" db="EMBL/GenBank/DDBJ databases">
        <title>The Genome Sequence of Phytophthora parasitica P1976.</title>
        <authorList>
            <consortium name="The Broad Institute Genomics Platform"/>
            <person name="Russ C."/>
            <person name="Tyler B."/>
            <person name="Panabieres F."/>
            <person name="Shan W."/>
            <person name="Tripathy S."/>
            <person name="Grunwald N."/>
            <person name="Machado M."/>
            <person name="Johnson C.S."/>
            <person name="Walker B."/>
            <person name="Young S."/>
            <person name="Zeng Q."/>
            <person name="Gargeya S."/>
            <person name="Fitzgerald M."/>
            <person name="Haas B."/>
            <person name="Abouelleil A."/>
            <person name="Allen A.W."/>
            <person name="Alvarado L."/>
            <person name="Arachchi H.M."/>
            <person name="Berlin A.M."/>
            <person name="Chapman S.B."/>
            <person name="Gainer-Dewar J."/>
            <person name="Goldberg J."/>
            <person name="Griggs A."/>
            <person name="Gujja S."/>
            <person name="Hansen M."/>
            <person name="Howarth C."/>
            <person name="Imamovic A."/>
            <person name="Ireland A."/>
            <person name="Larimer J."/>
            <person name="McCowan C."/>
            <person name="Murphy C."/>
            <person name="Pearson M."/>
            <person name="Poon T.W."/>
            <person name="Priest M."/>
            <person name="Roberts A."/>
            <person name="Saif S."/>
            <person name="Shea T."/>
            <person name="Sisk P."/>
            <person name="Sykes S."/>
            <person name="Wortman J."/>
            <person name="Nusbaum C."/>
            <person name="Birren B."/>
        </authorList>
    </citation>
    <scope>NUCLEOTIDE SEQUENCE [LARGE SCALE GENOMIC DNA]</scope>
    <source>
        <strain evidence="4 5">P1976</strain>
    </source>
</reference>
<evidence type="ECO:0000259" key="3">
    <source>
        <dbReference type="PROSITE" id="PS50106"/>
    </source>
</evidence>
<evidence type="ECO:0000256" key="2">
    <source>
        <dbReference type="SAM" id="MobiDB-lite"/>
    </source>
</evidence>
<keyword evidence="1" id="KW-0175">Coiled coil</keyword>
<evidence type="ECO:0000256" key="1">
    <source>
        <dbReference type="SAM" id="Coils"/>
    </source>
</evidence>